<dbReference type="Proteomes" id="UP001403385">
    <property type="component" value="Unassembled WGS sequence"/>
</dbReference>
<feature type="domain" description="Secretion system C-terminal sorting" evidence="1">
    <location>
        <begin position="696"/>
        <end position="766"/>
    </location>
</feature>
<dbReference type="InterPro" id="IPR026444">
    <property type="entry name" value="Secre_tail"/>
</dbReference>
<sequence>MNYPSSLKMYDFTYKGEAYFIANDGIHGTEIWKTDGTKEGTMMLKEIYPGNNLTFQVSISIFNNKLYFFKMNEGGYYHEIWESDGTTEGTKFIKKISARGINLVATLEKHILFASKSYIKKDGKYENQNQLWRTDGTEIGTEKINLPVDLPFYDINFKLYRNDPTQISPKSMKGSYYFQGGNNLWKTDGTEEGTSAVGLNNTYIAVEKAFTNIVIGKVNSGLFISDGTPSGTFQKDIRFPTSYLEHQGKVYFTASPTDSHRELYVTDGTSEGTRMIESTMTDPSFSSQPRSVHLYQNEILYFAEGKPYMTNLYKLSDKSYQLTGKVFADLNTNGQFDEGEPTLSNQKLRLNPGNITVYTNEQGIFAIRREPGDYQLTLDYNQEKWGITTAKQHEISLPADKDQEFNFGLEPKEVYEAAATFTSKAPRCSFEVPYYFTLRNTGSIDFDATVKVTLDPTVTYLESTPFPLEVDGQTLTYALDQVGLGSKQKIELLLKLPGVDNIGDTLKSFYEVQLKDAAQQTIQVLSDTLEQPLECAYDPNDKQTVPAGVGKENFTLKNQAVKYLIRFQNVGNAEAYNITIRDTLDNHFDWNTFQLLDVSHTVNIQRSEEGALEFYFENIHLPDSASSAQQGKVEESEGYLLYEIRPKAGLPEHTVVKNTASIYFDYNPPIVTNTTQNTLVTTIPELTTGLPEQFNVFPNPTQAYLYIQGTQTLQQAEITLLDAFGKLVRQQQVLFEDNTARLSTEGLKPGVYILNIRHAKFKANKMFVKQ</sequence>
<evidence type="ECO:0000313" key="4">
    <source>
        <dbReference type="Proteomes" id="UP001403385"/>
    </source>
</evidence>
<protein>
    <submittedName>
        <fullName evidence="3">T9SS type A sorting domain-containing protein</fullName>
    </submittedName>
</protein>
<dbReference type="NCBIfam" id="TIGR04183">
    <property type="entry name" value="Por_Secre_tail"/>
    <property type="match status" value="1"/>
</dbReference>
<feature type="domain" description="DUF7619" evidence="2">
    <location>
        <begin position="538"/>
        <end position="678"/>
    </location>
</feature>
<reference evidence="3 4" key="1">
    <citation type="submission" date="2024-04" db="EMBL/GenBank/DDBJ databases">
        <title>Novel genus in family Flammeovirgaceae.</title>
        <authorList>
            <person name="Nguyen T.H."/>
            <person name="Vuong T.Q."/>
            <person name="Le H."/>
            <person name="Kim S.-G."/>
        </authorList>
    </citation>
    <scope>NUCLEOTIDE SEQUENCE [LARGE SCALE GENOMIC DNA]</scope>
    <source>
        <strain evidence="3 4">JCM 23209</strain>
    </source>
</reference>
<comment type="caution">
    <text evidence="3">The sequence shown here is derived from an EMBL/GenBank/DDBJ whole genome shotgun (WGS) entry which is preliminary data.</text>
</comment>
<dbReference type="InterPro" id="IPR055353">
    <property type="entry name" value="DUF7619"/>
</dbReference>
<dbReference type="InterPro" id="IPR013783">
    <property type="entry name" value="Ig-like_fold"/>
</dbReference>
<dbReference type="Pfam" id="PF18962">
    <property type="entry name" value="Por_Secre_tail"/>
    <property type="match status" value="1"/>
</dbReference>
<keyword evidence="4" id="KW-1185">Reference proteome</keyword>
<dbReference type="SUPFAM" id="SSF117074">
    <property type="entry name" value="Hypothetical protein PA1324"/>
    <property type="match status" value="1"/>
</dbReference>
<evidence type="ECO:0000259" key="2">
    <source>
        <dbReference type="Pfam" id="PF24595"/>
    </source>
</evidence>
<dbReference type="AlphaFoldDB" id="A0AAW9SC00"/>
<name>A0AAW9SC00_9BACT</name>
<organism evidence="3 4">
    <name type="scientific">Rapidithrix thailandica</name>
    <dbReference type="NCBI Taxonomy" id="413964"/>
    <lineage>
        <taxon>Bacteria</taxon>
        <taxon>Pseudomonadati</taxon>
        <taxon>Bacteroidota</taxon>
        <taxon>Cytophagia</taxon>
        <taxon>Cytophagales</taxon>
        <taxon>Flammeovirgaceae</taxon>
        <taxon>Rapidithrix</taxon>
    </lineage>
</organism>
<dbReference type="Pfam" id="PF24595">
    <property type="entry name" value="DUF7619"/>
    <property type="match status" value="1"/>
</dbReference>
<gene>
    <name evidence="3" type="ORF">AAG747_26210</name>
</gene>
<evidence type="ECO:0000259" key="1">
    <source>
        <dbReference type="Pfam" id="PF18962"/>
    </source>
</evidence>
<dbReference type="EMBL" id="JBDKWZ010000022">
    <property type="protein sequence ID" value="MEN7551438.1"/>
    <property type="molecule type" value="Genomic_DNA"/>
</dbReference>
<dbReference type="Gene3D" id="2.60.40.10">
    <property type="entry name" value="Immunoglobulins"/>
    <property type="match status" value="1"/>
</dbReference>
<proteinExistence type="predicted"/>
<accession>A0AAW9SC00</accession>
<evidence type="ECO:0000313" key="3">
    <source>
        <dbReference type="EMBL" id="MEN7551438.1"/>
    </source>
</evidence>